<keyword evidence="3" id="KW-1185">Reference proteome</keyword>
<dbReference type="AlphaFoldDB" id="A0A2T9YWH5"/>
<protein>
    <submittedName>
        <fullName evidence="2">Uncharacterized protein</fullName>
    </submittedName>
</protein>
<proteinExistence type="predicted"/>
<gene>
    <name evidence="2" type="ORF">BB561_001016</name>
</gene>
<feature type="compositionally biased region" description="Low complexity" evidence="1">
    <location>
        <begin position="234"/>
        <end position="245"/>
    </location>
</feature>
<comment type="caution">
    <text evidence="2">The sequence shown here is derived from an EMBL/GenBank/DDBJ whole genome shotgun (WGS) entry which is preliminary data.</text>
</comment>
<dbReference type="EMBL" id="MBFR01000026">
    <property type="protein sequence ID" value="PVU96691.1"/>
    <property type="molecule type" value="Genomic_DNA"/>
</dbReference>
<name>A0A2T9YWH5_9FUNG</name>
<evidence type="ECO:0000313" key="3">
    <source>
        <dbReference type="Proteomes" id="UP000245383"/>
    </source>
</evidence>
<evidence type="ECO:0000256" key="1">
    <source>
        <dbReference type="SAM" id="MobiDB-lite"/>
    </source>
</evidence>
<organism evidence="2 3">
    <name type="scientific">Smittium simulii</name>
    <dbReference type="NCBI Taxonomy" id="133385"/>
    <lineage>
        <taxon>Eukaryota</taxon>
        <taxon>Fungi</taxon>
        <taxon>Fungi incertae sedis</taxon>
        <taxon>Zoopagomycota</taxon>
        <taxon>Kickxellomycotina</taxon>
        <taxon>Harpellomycetes</taxon>
        <taxon>Harpellales</taxon>
        <taxon>Legeriomycetaceae</taxon>
        <taxon>Smittium</taxon>
    </lineage>
</organism>
<feature type="region of interest" description="Disordered" evidence="1">
    <location>
        <begin position="224"/>
        <end position="248"/>
    </location>
</feature>
<evidence type="ECO:0000313" key="2">
    <source>
        <dbReference type="EMBL" id="PVU96691.1"/>
    </source>
</evidence>
<dbReference type="Proteomes" id="UP000245383">
    <property type="component" value="Unassembled WGS sequence"/>
</dbReference>
<sequence>MQIYDIVQDIFLSPCRKSIMDVFNIKKATVLHTYKRRIQRWKISDYDEKENHYPNKEISSFVIDKKTDVLKEKSINIQKNSKNQLLLFSNRKNDNKIIQSEFYSPGKNEADSCYIKEHLEKKLNKRSNEELNSKSFNFTTNKKTPYIQITKMPLQTYIKPKNNYKNKFVVRSENININAKISDNKKVHDIYNNQNFKNSRRMIKNYKSKNTTFISNKKLLENSENKEGIKKSPSKWSSNKNSFSSPEKKKIEITGDVTEYKCDITIPSPQIEKNQENSDSNLFTLDNSTNNSELTDELLTGEFIMIV</sequence>
<accession>A0A2T9YWH5</accession>
<reference evidence="2 3" key="1">
    <citation type="journal article" date="2018" name="MBio">
        <title>Comparative Genomics Reveals the Core Gene Toolbox for the Fungus-Insect Symbiosis.</title>
        <authorList>
            <person name="Wang Y."/>
            <person name="Stata M."/>
            <person name="Wang W."/>
            <person name="Stajich J.E."/>
            <person name="White M.M."/>
            <person name="Moncalvo J.M."/>
        </authorList>
    </citation>
    <scope>NUCLEOTIDE SEQUENCE [LARGE SCALE GENOMIC DNA]</scope>
    <source>
        <strain evidence="2 3">SWE-8-4</strain>
    </source>
</reference>